<keyword evidence="2 7" id="KW-0808">Transferase</keyword>
<dbReference type="SUPFAM" id="SSF53613">
    <property type="entry name" value="Ribokinase-like"/>
    <property type="match status" value="1"/>
</dbReference>
<feature type="domain" description="Carbohydrate kinase PfkB" evidence="6">
    <location>
        <begin position="17"/>
        <end position="314"/>
    </location>
</feature>
<evidence type="ECO:0000256" key="3">
    <source>
        <dbReference type="ARBA" id="ARBA00022741"/>
    </source>
</evidence>
<dbReference type="EMBL" id="CP165727">
    <property type="protein sequence ID" value="XDV62413.1"/>
    <property type="molecule type" value="Genomic_DNA"/>
</dbReference>
<dbReference type="AlphaFoldDB" id="A0AB39XX16"/>
<dbReference type="GO" id="GO:0047590">
    <property type="term" value="F:5-dehydro-2-deoxygluconokinase activity"/>
    <property type="evidence" value="ECO:0007669"/>
    <property type="project" value="UniProtKB-EC"/>
</dbReference>
<keyword evidence="5" id="KW-0067">ATP-binding</keyword>
<comment type="similarity">
    <text evidence="1">Belongs to the carbohydrate kinase PfkB family.</text>
</comment>
<evidence type="ECO:0000259" key="6">
    <source>
        <dbReference type="Pfam" id="PF00294"/>
    </source>
</evidence>
<gene>
    <name evidence="7" type="primary">iolC</name>
    <name evidence="7" type="ORF">AB5J51_05405</name>
</gene>
<keyword evidence="3" id="KW-0547">Nucleotide-binding</keyword>
<proteinExistence type="inferred from homology"/>
<dbReference type="CDD" id="cd01166">
    <property type="entry name" value="KdgK"/>
    <property type="match status" value="1"/>
</dbReference>
<evidence type="ECO:0000256" key="4">
    <source>
        <dbReference type="ARBA" id="ARBA00022777"/>
    </source>
</evidence>
<dbReference type="RefSeq" id="WP_369777003.1">
    <property type="nucleotide sequence ID" value="NZ_CP165727.1"/>
</dbReference>
<accession>A0AB39XX16</accession>
<dbReference type="EC" id="2.7.1.92" evidence="7"/>
<dbReference type="Gene3D" id="3.40.1190.20">
    <property type="match status" value="1"/>
</dbReference>
<name>A0AB39XX16_9ACTN</name>
<evidence type="ECO:0000256" key="5">
    <source>
        <dbReference type="ARBA" id="ARBA00022840"/>
    </source>
</evidence>
<organism evidence="7">
    <name type="scientific">Streptomyces sp. R33</name>
    <dbReference type="NCBI Taxonomy" id="3238629"/>
    <lineage>
        <taxon>Bacteria</taxon>
        <taxon>Bacillati</taxon>
        <taxon>Actinomycetota</taxon>
        <taxon>Actinomycetes</taxon>
        <taxon>Kitasatosporales</taxon>
        <taxon>Streptomycetaceae</taxon>
        <taxon>Streptomyces</taxon>
    </lineage>
</organism>
<dbReference type="NCBIfam" id="TIGR04382">
    <property type="entry name" value="myo_inos_iolC_N"/>
    <property type="match status" value="1"/>
</dbReference>
<evidence type="ECO:0000256" key="1">
    <source>
        <dbReference type="ARBA" id="ARBA00010688"/>
    </source>
</evidence>
<dbReference type="InterPro" id="IPR030830">
    <property type="entry name" value="Myo_inos_IolC"/>
</dbReference>
<reference evidence="7" key="1">
    <citation type="submission" date="2024-08" db="EMBL/GenBank/DDBJ databases">
        <authorList>
            <person name="Yu S.T."/>
        </authorList>
    </citation>
    <scope>NUCLEOTIDE SEQUENCE</scope>
    <source>
        <strain evidence="7">R33</strain>
    </source>
</reference>
<protein>
    <submittedName>
        <fullName evidence="7">5-dehydro-2-deoxygluconokinase</fullName>
        <ecNumber evidence="7">2.7.1.92</ecNumber>
    </submittedName>
</protein>
<sequence>MSTTGTAAGGGRIPSYDLVALGRVGVDLYPQQTGVPLADVQTFAKSLGGTATNVAVAATRHGLRTAVVTGVGEDPFGPYVRRTLRAFGVDDRQVVTVPGTQTPVVFCEMHPPDDFPLVFYRRPVAPDQCIAPDALDLDVIRAAAIVWITGGGLAVDPSRSTTLLAAARRAPGADVVFDLDWRPSFWDDPSEAPAWYAQGLELATVAVGNRDETEVAVGTRDPDRAADLLLERGVRLAVVKQGPAGVLARTATEEVRVSPLAVKVVNGLGAGDAFGGALAAGLRRGRPLREVVETANAAGALVAGRLACADDMPEPHEIRALLARHWRRRPDDPVLAVPPAAHRLRDPRTEGHREMIV</sequence>
<evidence type="ECO:0000256" key="2">
    <source>
        <dbReference type="ARBA" id="ARBA00022679"/>
    </source>
</evidence>
<dbReference type="InterPro" id="IPR011611">
    <property type="entry name" value="PfkB_dom"/>
</dbReference>
<dbReference type="InterPro" id="IPR050306">
    <property type="entry name" value="PfkB_Carbo_kinase"/>
</dbReference>
<dbReference type="InterPro" id="IPR029056">
    <property type="entry name" value="Ribokinase-like"/>
</dbReference>
<dbReference type="GO" id="GO:0005524">
    <property type="term" value="F:ATP binding"/>
    <property type="evidence" value="ECO:0007669"/>
    <property type="project" value="UniProtKB-KW"/>
</dbReference>
<dbReference type="PANTHER" id="PTHR43085:SF49">
    <property type="entry name" value="5-DEHYDRO-2-DEOXYGLUCONOKINASE"/>
    <property type="match status" value="1"/>
</dbReference>
<keyword evidence="4" id="KW-0418">Kinase</keyword>
<dbReference type="Pfam" id="PF00294">
    <property type="entry name" value="PfkB"/>
    <property type="match status" value="1"/>
</dbReference>
<evidence type="ECO:0000313" key="7">
    <source>
        <dbReference type="EMBL" id="XDV62413.1"/>
    </source>
</evidence>
<dbReference type="InterPro" id="IPR023314">
    <property type="entry name" value="Myo_inos_IolC-like_sf"/>
</dbReference>
<dbReference type="Gene3D" id="2.20.150.10">
    <property type="entry name" value="putative 5-dehydro-2- deoxygluconokinase"/>
    <property type="match status" value="1"/>
</dbReference>
<dbReference type="PANTHER" id="PTHR43085">
    <property type="entry name" value="HEXOKINASE FAMILY MEMBER"/>
    <property type="match status" value="1"/>
</dbReference>